<dbReference type="Proteomes" id="UP000675940">
    <property type="component" value="Unassembled WGS sequence"/>
</dbReference>
<dbReference type="AlphaFoldDB" id="A0A940S1T9"/>
<keyword evidence="2" id="KW-1185">Reference proteome</keyword>
<reference evidence="1" key="1">
    <citation type="submission" date="2021-03" db="EMBL/GenBank/DDBJ databases">
        <title>Sagittula salina sp. nov. strain M10.9X isolated from the marine waste.</title>
        <authorList>
            <person name="Satari L."/>
            <person name="Molina-Menor E."/>
            <person name="Vidal-Verdu A."/>
            <person name="Pascual J."/>
            <person name="Pereto J."/>
            <person name="Porcar M."/>
        </authorList>
    </citation>
    <scope>NUCLEOTIDE SEQUENCE</scope>
    <source>
        <strain evidence="1">M10.9X</strain>
    </source>
</reference>
<evidence type="ECO:0000313" key="2">
    <source>
        <dbReference type="Proteomes" id="UP000675940"/>
    </source>
</evidence>
<dbReference type="EMBL" id="JAGISH010000013">
    <property type="protein sequence ID" value="MBP0484518.1"/>
    <property type="molecule type" value="Genomic_DNA"/>
</dbReference>
<evidence type="ECO:0000313" key="1">
    <source>
        <dbReference type="EMBL" id="MBP0484518.1"/>
    </source>
</evidence>
<sequence length="135" mass="14370">MTLITPILPADTPRTAAEAALARYVLNQADALLSASALLGGEPAERRTARLLRDLLHAPRLTRRLRREFVDLHRLLSLDGVEDPESLQAGCFAAIDPSSPVVEDICLLADGVRAHLVALAEAGEDDPALSALMAA</sequence>
<protein>
    <submittedName>
        <fullName evidence="1">Uncharacterized protein</fullName>
    </submittedName>
</protein>
<organism evidence="1 2">
    <name type="scientific">Sagittula salina</name>
    <dbReference type="NCBI Taxonomy" id="2820268"/>
    <lineage>
        <taxon>Bacteria</taxon>
        <taxon>Pseudomonadati</taxon>
        <taxon>Pseudomonadota</taxon>
        <taxon>Alphaproteobacteria</taxon>
        <taxon>Rhodobacterales</taxon>
        <taxon>Roseobacteraceae</taxon>
        <taxon>Sagittula</taxon>
    </lineage>
</organism>
<accession>A0A940S1T9</accession>
<dbReference type="RefSeq" id="WP_209362941.1">
    <property type="nucleotide sequence ID" value="NZ_JAGISH010000013.1"/>
</dbReference>
<proteinExistence type="predicted"/>
<name>A0A940S1T9_9RHOB</name>
<comment type="caution">
    <text evidence="1">The sequence shown here is derived from an EMBL/GenBank/DDBJ whole genome shotgun (WGS) entry which is preliminary data.</text>
</comment>
<gene>
    <name evidence="1" type="ORF">J5474_18765</name>
</gene>